<protein>
    <submittedName>
        <fullName evidence="2">Uncharacterized protein</fullName>
    </submittedName>
</protein>
<comment type="caution">
    <text evidence="2">The sequence shown here is derived from an EMBL/GenBank/DDBJ whole genome shotgun (WGS) entry which is preliminary data.</text>
</comment>
<reference evidence="2" key="1">
    <citation type="submission" date="2019-09" db="EMBL/GenBank/DDBJ databases">
        <title>Draft genome information of white flower Hibiscus syriacus.</title>
        <authorList>
            <person name="Kim Y.-M."/>
        </authorList>
    </citation>
    <scope>NUCLEOTIDE SEQUENCE [LARGE SCALE GENOMIC DNA]</scope>
    <source>
        <strain evidence="2">YM2019G1</strain>
    </source>
</reference>
<accession>A0A6A2XR43</accession>
<gene>
    <name evidence="2" type="ORF">F3Y22_tig00111847pilonHSYRG00313</name>
</gene>
<dbReference type="AlphaFoldDB" id="A0A6A2XR43"/>
<dbReference type="Proteomes" id="UP000436088">
    <property type="component" value="Unassembled WGS sequence"/>
</dbReference>
<evidence type="ECO:0000256" key="1">
    <source>
        <dbReference type="SAM" id="MobiDB-lite"/>
    </source>
</evidence>
<name>A0A6A2XR43_HIBSY</name>
<dbReference type="EMBL" id="VEPZ02001449">
    <property type="protein sequence ID" value="KAE8672330.1"/>
    <property type="molecule type" value="Genomic_DNA"/>
</dbReference>
<sequence>MILRQAPTTSVSSAIDGQQSIPIISVAPFWDPNSMFMKDCGGEDDEKDQQCMEFEEKNVQFGSHGFHHQPENYFNGNACPPLPSAHSASPQLFFGATSFFPTYPSYGTTTTGLSQTQNDDQSHAGEDHNTD</sequence>
<proteinExistence type="predicted"/>
<evidence type="ECO:0000313" key="3">
    <source>
        <dbReference type="Proteomes" id="UP000436088"/>
    </source>
</evidence>
<feature type="compositionally biased region" description="Basic and acidic residues" evidence="1">
    <location>
        <begin position="120"/>
        <end position="131"/>
    </location>
</feature>
<organism evidence="2 3">
    <name type="scientific">Hibiscus syriacus</name>
    <name type="common">Rose of Sharon</name>
    <dbReference type="NCBI Taxonomy" id="106335"/>
    <lineage>
        <taxon>Eukaryota</taxon>
        <taxon>Viridiplantae</taxon>
        <taxon>Streptophyta</taxon>
        <taxon>Embryophyta</taxon>
        <taxon>Tracheophyta</taxon>
        <taxon>Spermatophyta</taxon>
        <taxon>Magnoliopsida</taxon>
        <taxon>eudicotyledons</taxon>
        <taxon>Gunneridae</taxon>
        <taxon>Pentapetalae</taxon>
        <taxon>rosids</taxon>
        <taxon>malvids</taxon>
        <taxon>Malvales</taxon>
        <taxon>Malvaceae</taxon>
        <taxon>Malvoideae</taxon>
        <taxon>Hibiscus</taxon>
    </lineage>
</organism>
<evidence type="ECO:0000313" key="2">
    <source>
        <dbReference type="EMBL" id="KAE8672330.1"/>
    </source>
</evidence>
<feature type="region of interest" description="Disordered" evidence="1">
    <location>
        <begin position="107"/>
        <end position="131"/>
    </location>
</feature>
<keyword evidence="3" id="KW-1185">Reference proteome</keyword>